<dbReference type="VEuPathDB" id="FungiDB:H257_06167"/>
<proteinExistence type="predicted"/>
<sequence length="158" mass="17269">MVMGFGGWKETQRIEIGDEEDQVEVEGPGDAIGIHDQARAECTNAPSYGPKEPLLTVFPSHALNEGHHCLIHERGRGVHLKIGQEHNQASDGEAAACELNHVHQPRAGNQANDVHPALAADQVRHSTPERRGKHRTHAWNGGKNADLKLVEVRIVEDG</sequence>
<dbReference type="RefSeq" id="XP_009829593.1">
    <property type="nucleotide sequence ID" value="XM_009831291.1"/>
</dbReference>
<protein>
    <submittedName>
        <fullName evidence="1">Uncharacterized protein</fullName>
    </submittedName>
</protein>
<dbReference type="EMBL" id="KI913125">
    <property type="protein sequence ID" value="ETV80646.1"/>
    <property type="molecule type" value="Genomic_DNA"/>
</dbReference>
<dbReference type="GeneID" id="20808163"/>
<dbReference type="AlphaFoldDB" id="W4GMS2"/>
<accession>W4GMS2</accession>
<evidence type="ECO:0000313" key="1">
    <source>
        <dbReference type="EMBL" id="ETV80646.1"/>
    </source>
</evidence>
<name>W4GMS2_APHAT</name>
<organism evidence="1">
    <name type="scientific">Aphanomyces astaci</name>
    <name type="common">Crayfish plague agent</name>
    <dbReference type="NCBI Taxonomy" id="112090"/>
    <lineage>
        <taxon>Eukaryota</taxon>
        <taxon>Sar</taxon>
        <taxon>Stramenopiles</taxon>
        <taxon>Oomycota</taxon>
        <taxon>Saprolegniomycetes</taxon>
        <taxon>Saprolegniales</taxon>
        <taxon>Verrucalvaceae</taxon>
        <taxon>Aphanomyces</taxon>
    </lineage>
</organism>
<reference evidence="1" key="1">
    <citation type="submission" date="2013-12" db="EMBL/GenBank/DDBJ databases">
        <title>The Genome Sequence of Aphanomyces astaci APO3.</title>
        <authorList>
            <consortium name="The Broad Institute Genomics Platform"/>
            <person name="Russ C."/>
            <person name="Tyler B."/>
            <person name="van West P."/>
            <person name="Dieguez-Uribeondo J."/>
            <person name="Young S.K."/>
            <person name="Zeng Q."/>
            <person name="Gargeya S."/>
            <person name="Fitzgerald M."/>
            <person name="Abouelleil A."/>
            <person name="Alvarado L."/>
            <person name="Chapman S.B."/>
            <person name="Gainer-Dewar J."/>
            <person name="Goldberg J."/>
            <person name="Griggs A."/>
            <person name="Gujja S."/>
            <person name="Hansen M."/>
            <person name="Howarth C."/>
            <person name="Imamovic A."/>
            <person name="Ireland A."/>
            <person name="Larimer J."/>
            <person name="McCowan C."/>
            <person name="Murphy C."/>
            <person name="Pearson M."/>
            <person name="Poon T.W."/>
            <person name="Priest M."/>
            <person name="Roberts A."/>
            <person name="Saif S."/>
            <person name="Shea T."/>
            <person name="Sykes S."/>
            <person name="Wortman J."/>
            <person name="Nusbaum C."/>
            <person name="Birren B."/>
        </authorList>
    </citation>
    <scope>NUCLEOTIDE SEQUENCE [LARGE SCALE GENOMIC DNA]</scope>
    <source>
        <strain evidence="1">APO3</strain>
    </source>
</reference>
<gene>
    <name evidence="1" type="ORF">H257_06167</name>
</gene>
<dbReference type="EMBL" id="KI913125">
    <property type="protein sequence ID" value="ETV80645.1"/>
    <property type="molecule type" value="Genomic_DNA"/>
</dbReference>
<dbReference type="RefSeq" id="XP_009829592.1">
    <property type="nucleotide sequence ID" value="XM_009831290.1"/>
</dbReference>